<dbReference type="Gene3D" id="3.50.50.60">
    <property type="entry name" value="FAD/NAD(P)-binding domain"/>
    <property type="match status" value="1"/>
</dbReference>
<dbReference type="AlphaFoldDB" id="A0A559MBU3"/>
<name>A0A559MBU3_9HELO</name>
<dbReference type="GO" id="GO:0016491">
    <property type="term" value="F:oxidoreductase activity"/>
    <property type="evidence" value="ECO:0007669"/>
    <property type="project" value="UniProtKB-KW"/>
</dbReference>
<dbReference type="InterPro" id="IPR050816">
    <property type="entry name" value="Flavin-dep_Halogenase_NPB"/>
</dbReference>
<evidence type="ECO:0000256" key="2">
    <source>
        <dbReference type="ARBA" id="ARBA00023002"/>
    </source>
</evidence>
<evidence type="ECO:0000313" key="4">
    <source>
        <dbReference type="Proteomes" id="UP000315522"/>
    </source>
</evidence>
<protein>
    <submittedName>
        <fullName evidence="3">Flavine halogenase</fullName>
    </submittedName>
</protein>
<comment type="caution">
    <text evidence="3">The sequence shown here is derived from an EMBL/GenBank/DDBJ whole genome shotgun (WGS) entry which is preliminary data.</text>
</comment>
<organism evidence="3 4">
    <name type="scientific">Lachnellula willkommii</name>
    <dbReference type="NCBI Taxonomy" id="215461"/>
    <lineage>
        <taxon>Eukaryota</taxon>
        <taxon>Fungi</taxon>
        <taxon>Dikarya</taxon>
        <taxon>Ascomycota</taxon>
        <taxon>Pezizomycotina</taxon>
        <taxon>Leotiomycetes</taxon>
        <taxon>Helotiales</taxon>
        <taxon>Lachnaceae</taxon>
        <taxon>Lachnellula</taxon>
    </lineage>
</organism>
<dbReference type="EMBL" id="QGML01000868">
    <property type="protein sequence ID" value="TVY90420.1"/>
    <property type="molecule type" value="Genomic_DNA"/>
</dbReference>
<gene>
    <name evidence="3" type="primary">aclH_1</name>
    <name evidence="3" type="ORF">LAWI1_G005778</name>
</gene>
<dbReference type="PANTHER" id="PTHR43747">
    <property type="entry name" value="FAD-BINDING PROTEIN"/>
    <property type="match status" value="1"/>
</dbReference>
<keyword evidence="4" id="KW-1185">Reference proteome</keyword>
<keyword evidence="2" id="KW-0560">Oxidoreductase</keyword>
<evidence type="ECO:0000313" key="3">
    <source>
        <dbReference type="EMBL" id="TVY90420.1"/>
    </source>
</evidence>
<proteinExistence type="inferred from homology"/>
<comment type="similarity">
    <text evidence="1">Belongs to the flavin-dependent halogenase family.</text>
</comment>
<sequence length="263" mass="29391">MNQDLAISKRQYFSSTEEFYPASLKLARDVSLLLKRGELVIEFFVVCNPYARVVGDACAGCFIDPFSSLGVHRASVSALSAAITICAARRGDCDEVGTAKWHSHKVKDGYEHFTFIVSSAYRQIRNQEEPVLSDIDEDSFDRAFARFQPIIQGTADISGTLTHAELSKKLDFCSTLLGSFPEDRAKVPKKVLSSSNGTIESAADRQYQENTALFHTNLTAEKERVAEQIRARKIMRMEDATHLENFKTDVIDGFRPVLQRGVL</sequence>
<accession>A0A559MBU3</accession>
<dbReference type="PANTHER" id="PTHR43747:SF5">
    <property type="entry name" value="FAD-BINDING DOMAIN-CONTAINING PROTEIN"/>
    <property type="match status" value="1"/>
</dbReference>
<dbReference type="Proteomes" id="UP000315522">
    <property type="component" value="Unassembled WGS sequence"/>
</dbReference>
<evidence type="ECO:0000256" key="1">
    <source>
        <dbReference type="ARBA" id="ARBA00005706"/>
    </source>
</evidence>
<reference evidence="3 4" key="1">
    <citation type="submission" date="2018-05" db="EMBL/GenBank/DDBJ databases">
        <title>Genome sequencing and assembly of the regulated plant pathogen Lachnellula willkommii and related sister species for the development of diagnostic species identification markers.</title>
        <authorList>
            <person name="Giroux E."/>
            <person name="Bilodeau G."/>
        </authorList>
    </citation>
    <scope>NUCLEOTIDE SEQUENCE [LARGE SCALE GENOMIC DNA]</scope>
    <source>
        <strain evidence="3 4">CBS 172.35</strain>
    </source>
</reference>
<dbReference type="InterPro" id="IPR036188">
    <property type="entry name" value="FAD/NAD-bd_sf"/>
</dbReference>